<keyword evidence="7" id="KW-0235">DNA replication</keyword>
<dbReference type="RefSeq" id="WP_025423185.1">
    <property type="nucleotide sequence ID" value="NZ_CP006569.1"/>
</dbReference>
<keyword evidence="6 7" id="KW-0269">Exonuclease</keyword>
<dbReference type="CDD" id="cd00840">
    <property type="entry name" value="MPP_Mre11_N"/>
    <property type="match status" value="1"/>
</dbReference>
<dbReference type="AlphaFoldDB" id="W0I0T7"/>
<dbReference type="InterPro" id="IPR050535">
    <property type="entry name" value="DNA_Repair-Maintenance_Comp"/>
</dbReference>
<dbReference type="KEGG" id="sod:Sant_3042"/>
<dbReference type="PATRIC" id="fig|1239307.3.peg.3345"/>
<proteinExistence type="inferred from homology"/>
<evidence type="ECO:0000256" key="1">
    <source>
        <dbReference type="ARBA" id="ARBA00010555"/>
    </source>
</evidence>
<organism evidence="10 11">
    <name type="scientific">Sodalis praecaptivus</name>
    <dbReference type="NCBI Taxonomy" id="1239307"/>
    <lineage>
        <taxon>Bacteria</taxon>
        <taxon>Pseudomonadati</taxon>
        <taxon>Pseudomonadota</taxon>
        <taxon>Gammaproteobacteria</taxon>
        <taxon>Enterobacterales</taxon>
        <taxon>Bruguierivoracaceae</taxon>
        <taxon>Sodalis</taxon>
    </lineage>
</organism>
<dbReference type="EMBL" id="CP006569">
    <property type="protein sequence ID" value="AHF78048.1"/>
    <property type="molecule type" value="Genomic_DNA"/>
</dbReference>
<evidence type="ECO:0000256" key="5">
    <source>
        <dbReference type="ARBA" id="ARBA00022801"/>
    </source>
</evidence>
<dbReference type="HOGENOM" id="CLU_038045_2_0_6"/>
<dbReference type="Gene3D" id="3.30.160.720">
    <property type="match status" value="1"/>
</dbReference>
<gene>
    <name evidence="7 10" type="primary">sbcD</name>
    <name evidence="10" type="ORF">Sant_3042</name>
</gene>
<dbReference type="Pfam" id="PF12320">
    <property type="entry name" value="SbcD_C"/>
    <property type="match status" value="1"/>
</dbReference>
<feature type="domain" description="Calcineurin-like phosphoesterase" evidence="8">
    <location>
        <begin position="1"/>
        <end position="230"/>
    </location>
</feature>
<evidence type="ECO:0000256" key="6">
    <source>
        <dbReference type="ARBA" id="ARBA00022839"/>
    </source>
</evidence>
<dbReference type="NCBIfam" id="NF008206">
    <property type="entry name" value="PRK10966.1"/>
    <property type="match status" value="1"/>
</dbReference>
<evidence type="ECO:0000256" key="7">
    <source>
        <dbReference type="RuleBase" id="RU363069"/>
    </source>
</evidence>
<dbReference type="GO" id="GO:0004519">
    <property type="term" value="F:endonuclease activity"/>
    <property type="evidence" value="ECO:0007669"/>
    <property type="project" value="UniProtKB-KW"/>
</dbReference>
<keyword evidence="7" id="KW-0233">DNA recombination</keyword>
<feature type="domain" description="Nuclease SbcCD subunit D C-terminal" evidence="9">
    <location>
        <begin position="280"/>
        <end position="377"/>
    </location>
</feature>
<evidence type="ECO:0000256" key="2">
    <source>
        <dbReference type="ARBA" id="ARBA00011322"/>
    </source>
</evidence>
<dbReference type="GO" id="GO:0006310">
    <property type="term" value="P:DNA recombination"/>
    <property type="evidence" value="ECO:0007669"/>
    <property type="project" value="UniProtKB-KW"/>
</dbReference>
<comment type="subunit">
    <text evidence="2 7">Heterodimer of SbcC and SbcD.</text>
</comment>
<reference evidence="10 11" key="1">
    <citation type="journal article" date="2014" name="Genome Biol. Evol.">
        <title>Genome degeneration and adaptation in a nascent stage of symbiosis.</title>
        <authorList>
            <person name="Oakeson K.F."/>
            <person name="Gil R."/>
            <person name="Clayton A.L."/>
            <person name="Dunn D.M."/>
            <person name="von Niederhausern A.C."/>
            <person name="Hamil C."/>
            <person name="Aoyagi A."/>
            <person name="Duval B."/>
            <person name="Baca A."/>
            <person name="Silva F.J."/>
            <person name="Vallier A."/>
            <person name="Jackson D.G."/>
            <person name="Latorre A."/>
            <person name="Weiss R.B."/>
            <person name="Heddi A."/>
            <person name="Moya A."/>
            <person name="Dale C."/>
        </authorList>
    </citation>
    <scope>NUCLEOTIDE SEQUENCE [LARGE SCALE GENOMIC DNA]</scope>
    <source>
        <strain evidence="10 11">HS1</strain>
    </source>
</reference>
<dbReference type="GO" id="GO:0006260">
    <property type="term" value="P:DNA replication"/>
    <property type="evidence" value="ECO:0007669"/>
    <property type="project" value="UniProtKB-KW"/>
</dbReference>
<dbReference type="OrthoDB" id="9773856at2"/>
<evidence type="ECO:0000313" key="10">
    <source>
        <dbReference type="EMBL" id="AHF78048.1"/>
    </source>
</evidence>
<keyword evidence="7" id="KW-0255">Endonuclease</keyword>
<dbReference type="Gene3D" id="3.60.21.10">
    <property type="match status" value="1"/>
</dbReference>
<dbReference type="NCBIfam" id="TIGR00619">
    <property type="entry name" value="sbcd"/>
    <property type="match status" value="1"/>
</dbReference>
<dbReference type="InterPro" id="IPR026843">
    <property type="entry name" value="SbcD_C"/>
</dbReference>
<dbReference type="Proteomes" id="UP000019028">
    <property type="component" value="Chromosome"/>
</dbReference>
<keyword evidence="11" id="KW-1185">Reference proteome</keyword>
<dbReference type="InterPro" id="IPR041796">
    <property type="entry name" value="Mre11_N"/>
</dbReference>
<dbReference type="PANTHER" id="PTHR30337">
    <property type="entry name" value="COMPONENT OF ATP-DEPENDENT DSDNA EXONUCLEASE"/>
    <property type="match status" value="1"/>
</dbReference>
<sequence length="408" mass="45119">MRIIHTSDWHLGQSFFTKNRADEHQAFLTWLISQVDEHQVDALIVAGDVFDTGTPPSYARELFNRFVVSLQPTGCRLVALAGNHDAVATLNESRALLACLNTRIVAGGNGEDQVWVLDDRHGAPGAVLCAVPFLRPRDILVSRGGLSGGEKQQALLDAIAERYQQLYLRAQRLRDALPSPVPIIATGHLTTVGASTTDSVRDIYIGALDAFPARLFPPADYIALGHIHRPQIIGGNDCIRYCGSPIPLSFDEAGQPKQVNLVTFQDGLPPRITPLTVPETQPMRLIKGPVDEIERQLRGYADYRGERPVWLDIEVVADGYLTDIQQHLQALAEPLPVEVVLLRRSREQRSSGLHPLQQETLSELSVSEVFERRLALEEAPDEPRCQRIRGLFEQVVGDVHDGREGAEA</sequence>
<dbReference type="PANTHER" id="PTHR30337:SF0">
    <property type="entry name" value="NUCLEASE SBCCD SUBUNIT D"/>
    <property type="match status" value="1"/>
</dbReference>
<accession>W0I0T7</accession>
<evidence type="ECO:0000259" key="8">
    <source>
        <dbReference type="Pfam" id="PF00149"/>
    </source>
</evidence>
<dbReference type="SUPFAM" id="SSF56300">
    <property type="entry name" value="Metallo-dependent phosphatases"/>
    <property type="match status" value="1"/>
</dbReference>
<dbReference type="GO" id="GO:0008408">
    <property type="term" value="F:3'-5' exonuclease activity"/>
    <property type="evidence" value="ECO:0007669"/>
    <property type="project" value="InterPro"/>
</dbReference>
<comment type="function">
    <text evidence="7">SbcCD cleaves DNA hairpin structures. These structures can inhibit DNA replication and are intermediates in certain DNA recombination reactions. The complex acts as a 3'-&gt;5' double strand exonuclease that can open hairpins. It also has a 5' single-strand endonuclease activity.</text>
</comment>
<keyword evidence="5 7" id="KW-0378">Hydrolase</keyword>
<dbReference type="InterPro" id="IPR004593">
    <property type="entry name" value="SbcD"/>
</dbReference>
<dbReference type="Pfam" id="PF00149">
    <property type="entry name" value="Metallophos"/>
    <property type="match status" value="1"/>
</dbReference>
<evidence type="ECO:0000256" key="3">
    <source>
        <dbReference type="ARBA" id="ARBA00013365"/>
    </source>
</evidence>
<keyword evidence="4 7" id="KW-0540">Nuclease</keyword>
<evidence type="ECO:0000313" key="11">
    <source>
        <dbReference type="Proteomes" id="UP000019028"/>
    </source>
</evidence>
<evidence type="ECO:0000256" key="4">
    <source>
        <dbReference type="ARBA" id="ARBA00022722"/>
    </source>
</evidence>
<protein>
    <recommendedName>
        <fullName evidence="3 7">Nuclease SbcCD subunit D</fullName>
    </recommendedName>
</protein>
<name>W0I0T7_9GAMM</name>
<evidence type="ECO:0000259" key="9">
    <source>
        <dbReference type="Pfam" id="PF12320"/>
    </source>
</evidence>
<comment type="similarity">
    <text evidence="1 7">Belongs to the SbcD family.</text>
</comment>
<dbReference type="InterPro" id="IPR004843">
    <property type="entry name" value="Calcineurin-like_PHP"/>
</dbReference>
<dbReference type="InterPro" id="IPR029052">
    <property type="entry name" value="Metallo-depent_PP-like"/>
</dbReference>